<dbReference type="InterPro" id="IPR003961">
    <property type="entry name" value="FN3_dom"/>
</dbReference>
<dbReference type="KEGG" id="pbv:AR543_06480"/>
<feature type="chain" id="PRO_5008005807" description="Fibronectin type-III domain-containing protein" evidence="2">
    <location>
        <begin position="31"/>
        <end position="649"/>
    </location>
</feature>
<evidence type="ECO:0000313" key="5">
    <source>
        <dbReference type="Proteomes" id="UP000078148"/>
    </source>
</evidence>
<protein>
    <recommendedName>
        <fullName evidence="3">Fibronectin type-III domain-containing protein</fullName>
    </recommendedName>
</protein>
<evidence type="ECO:0000259" key="3">
    <source>
        <dbReference type="PROSITE" id="PS50853"/>
    </source>
</evidence>
<feature type="region of interest" description="Disordered" evidence="1">
    <location>
        <begin position="630"/>
        <end position="649"/>
    </location>
</feature>
<dbReference type="EMBL" id="CP013023">
    <property type="protein sequence ID" value="ANF95677.1"/>
    <property type="molecule type" value="Genomic_DNA"/>
</dbReference>
<dbReference type="PROSITE" id="PS50853">
    <property type="entry name" value="FN3"/>
    <property type="match status" value="1"/>
</dbReference>
<dbReference type="Pfam" id="PF00041">
    <property type="entry name" value="fn3"/>
    <property type="match status" value="1"/>
</dbReference>
<keyword evidence="2" id="KW-0732">Signal</keyword>
<name>A0A172ZEH6_9BACL</name>
<dbReference type="CDD" id="cd00063">
    <property type="entry name" value="FN3"/>
    <property type="match status" value="1"/>
</dbReference>
<feature type="signal peptide" evidence="2">
    <location>
        <begin position="1"/>
        <end position="30"/>
    </location>
</feature>
<evidence type="ECO:0000256" key="2">
    <source>
        <dbReference type="SAM" id="SignalP"/>
    </source>
</evidence>
<gene>
    <name evidence="4" type="ORF">AR543_06480</name>
</gene>
<dbReference type="AlphaFoldDB" id="A0A172ZEH6"/>
<dbReference type="SUPFAM" id="SSF49785">
    <property type="entry name" value="Galactose-binding domain-like"/>
    <property type="match status" value="3"/>
</dbReference>
<accession>A0A172ZEH6</accession>
<dbReference type="InterPro" id="IPR013783">
    <property type="entry name" value="Ig-like_fold"/>
</dbReference>
<reference evidence="5" key="1">
    <citation type="submission" date="2015-10" db="EMBL/GenBank/DDBJ databases">
        <title>Genome of Paenibacillus bovis sp. nov.</title>
        <authorList>
            <person name="Wu Z."/>
            <person name="Gao C."/>
            <person name="Liu Z."/>
            <person name="Zheng H."/>
        </authorList>
    </citation>
    <scope>NUCLEOTIDE SEQUENCE [LARGE SCALE GENOMIC DNA]</scope>
    <source>
        <strain evidence="5">BD3526</strain>
    </source>
</reference>
<proteinExistence type="predicted"/>
<dbReference type="SMART" id="SM00060">
    <property type="entry name" value="FN3"/>
    <property type="match status" value="2"/>
</dbReference>
<dbReference type="STRING" id="1616788.AR543_06480"/>
<reference evidence="4 5" key="2">
    <citation type="journal article" date="2016" name="Int. J. Syst. Evol. Microbiol.">
        <title>Paenibacillus bovis sp. nov., isolated from raw yak (Bos grunniens) milk.</title>
        <authorList>
            <person name="Gao C."/>
            <person name="Han J."/>
            <person name="Liu Z."/>
            <person name="Xu X."/>
            <person name="Hang F."/>
            <person name="Wu Z."/>
        </authorList>
    </citation>
    <scope>NUCLEOTIDE SEQUENCE [LARGE SCALE GENOMIC DNA]</scope>
    <source>
        <strain evidence="4 5">BD3526</strain>
    </source>
</reference>
<dbReference type="InterPro" id="IPR008979">
    <property type="entry name" value="Galactose-bd-like_sf"/>
</dbReference>
<dbReference type="InterPro" id="IPR036116">
    <property type="entry name" value="FN3_sf"/>
</dbReference>
<dbReference type="SUPFAM" id="SSF49265">
    <property type="entry name" value="Fibronectin type III"/>
    <property type="match status" value="1"/>
</dbReference>
<sequence>MKITSRGFKWYMCCCMLLVSLFPAAGRLYADTIEDMQGSTLPGGTVYTASGFSGPTFEPENIGDGDWYSLWRSNTRYAWLQAEFPEAVQMKAVQLSTGSIGKRYETYTVEGLQHGQWSRLGKKTYKLDPTGNVALAPIPVPEGWYDGIRVKIQSTREGLLVTELQYISDLDSPSELKTSYGDEQLHLNWKPVSGASGYRVSYGPESGVYTQTLDVGADTYGGLTIPNLNNGQVYYLTVAALTGGSRSNYSNEVLNAPVPGFDLPKAMTGGSSGEWYRNPATNTRDRNLSTMWRHNGSDPQGELYYEFFYPLYISELQLTVSAAEDSDLTYTVYKGRGSSEQVLAQRQIHLEGSTKPVVLDPFPVTPGWYTDINVRIQSSTAPILVNEVRYNTDHTPVQNVKVTSGNAQLTLTWDPIAGADQYRIVYGKEYGDISKTEKLTVSEDAYTGYTLTGLDNNSSPYYIQVQAIVNGEAYGYSEVIPGTPRSYSTGDFLPLGTIVTASGSFDDNQPSHAADRNFSSSWVPETGASRSGTINFAFAQPIDIHAVQPVSTMYPPGTQHYVIYGLKGREWILLYDGQVQVPYNPSGGILEPIPVTPGKYEGLMLTIDASPNWLALQELLVFYNQPGSSVTSDTYGEQTVPTVDTDTYR</sequence>
<dbReference type="Proteomes" id="UP000078148">
    <property type="component" value="Chromosome"/>
</dbReference>
<dbReference type="Gene3D" id="2.60.120.260">
    <property type="entry name" value="Galactose-binding domain-like"/>
    <property type="match status" value="2"/>
</dbReference>
<dbReference type="OrthoDB" id="1937631at2"/>
<keyword evidence="5" id="KW-1185">Reference proteome</keyword>
<evidence type="ECO:0000256" key="1">
    <source>
        <dbReference type="SAM" id="MobiDB-lite"/>
    </source>
</evidence>
<dbReference type="Gene3D" id="2.60.40.10">
    <property type="entry name" value="Immunoglobulins"/>
    <property type="match status" value="2"/>
</dbReference>
<feature type="domain" description="Fibronectin type-III" evidence="3">
    <location>
        <begin position="172"/>
        <end position="261"/>
    </location>
</feature>
<dbReference type="RefSeq" id="WP_060532828.1">
    <property type="nucleotide sequence ID" value="NZ_CP013023.1"/>
</dbReference>
<organism evidence="4 5">
    <name type="scientific">Paenibacillus bovis</name>
    <dbReference type="NCBI Taxonomy" id="1616788"/>
    <lineage>
        <taxon>Bacteria</taxon>
        <taxon>Bacillati</taxon>
        <taxon>Bacillota</taxon>
        <taxon>Bacilli</taxon>
        <taxon>Bacillales</taxon>
        <taxon>Paenibacillaceae</taxon>
        <taxon>Paenibacillus</taxon>
    </lineage>
</organism>
<evidence type="ECO:0000313" key="4">
    <source>
        <dbReference type="EMBL" id="ANF95677.1"/>
    </source>
</evidence>